<dbReference type="EMBL" id="FOIW01000002">
    <property type="protein sequence ID" value="SEW15103.1"/>
    <property type="molecule type" value="Genomic_DNA"/>
</dbReference>
<keyword evidence="8" id="KW-1185">Reference proteome</keyword>
<dbReference type="Proteomes" id="UP000250136">
    <property type="component" value="Chromosome"/>
</dbReference>
<feature type="transmembrane region" description="Helical" evidence="1">
    <location>
        <begin position="115"/>
        <end position="136"/>
    </location>
</feature>
<dbReference type="AlphaFoldDB" id="A0A0Q2M3B4"/>
<evidence type="ECO:0000313" key="5">
    <source>
        <dbReference type="EMBL" id="SEW15103.1"/>
    </source>
</evidence>
<feature type="transmembrane region" description="Helical" evidence="1">
    <location>
        <begin position="61"/>
        <end position="80"/>
    </location>
</feature>
<feature type="domain" description="DUF835" evidence="2">
    <location>
        <begin position="223"/>
        <end position="344"/>
    </location>
</feature>
<keyword evidence="1" id="KW-0472">Membrane</keyword>
<evidence type="ECO:0000259" key="2">
    <source>
        <dbReference type="Pfam" id="PF05763"/>
    </source>
</evidence>
<organism evidence="4 6">
    <name type="scientific">Thermococcus thioreducens</name>
    <dbReference type="NCBI Taxonomy" id="277988"/>
    <lineage>
        <taxon>Archaea</taxon>
        <taxon>Methanobacteriati</taxon>
        <taxon>Methanobacteriota</taxon>
        <taxon>Thermococci</taxon>
        <taxon>Thermococcales</taxon>
        <taxon>Thermococcaceae</taxon>
        <taxon>Thermococcus</taxon>
    </lineage>
</organism>
<feature type="transmembrane region" description="Helical" evidence="1">
    <location>
        <begin position="92"/>
        <end position="109"/>
    </location>
</feature>
<reference evidence="3 8" key="2">
    <citation type="submission" date="2016-04" db="EMBL/GenBank/DDBJ databases">
        <title>Complete genome sequence of Thermococcus thioreducens type strain OGL-20P.</title>
        <authorList>
            <person name="Oger P.M."/>
        </authorList>
    </citation>
    <scope>NUCLEOTIDE SEQUENCE [LARGE SCALE GENOMIC DNA]</scope>
    <source>
        <strain evidence="3 8">OGL-20P</strain>
    </source>
</reference>
<dbReference type="EMBL" id="CP015105">
    <property type="protein sequence ID" value="ASJ11715.1"/>
    <property type="molecule type" value="Genomic_DNA"/>
</dbReference>
<dbReference type="EMBL" id="LIXN01000007">
    <property type="protein sequence ID" value="KQH82553.1"/>
    <property type="molecule type" value="Genomic_DNA"/>
</dbReference>
<keyword evidence="1" id="KW-0812">Transmembrane</keyword>
<dbReference type="Proteomes" id="UP000051862">
    <property type="component" value="Unassembled WGS sequence"/>
</dbReference>
<evidence type="ECO:0000313" key="8">
    <source>
        <dbReference type="Proteomes" id="UP000250136"/>
    </source>
</evidence>
<name>A0A0Q2M3B4_9EURY</name>
<sequence length="348" mass="38480">MNTTVLLLGQFFSLSAKLVVSAVLLTVYIKSRRRSAVVWAFAWLVAAMSIAADALGVLQLVSLTEATFSSLLFLGSLAFLSEELGRPVRYQTLWAAPPLVTAMYGILLGNDWSSVVGIPYGVAAFFIVLTGIMIITTINSAFTNARRTAFSLCLLGLHKMDYPFLRDVEWFAPLGFVLGAILTVFSAYFMAKMVLSREFTHLGGEIKITVKPGIELVASREYKRIKEDLNGYPVLAFIRELSVPDKWKAYFLTSLPGKDTIPPTNLPRILELSGRYLQEAETRGITGVVLIDGIEYLIIHNGMTAVTKFIGTLRDLVILRDGRLIVVADEKALDRKDYLTIKRVLMGG</sequence>
<dbReference type="RefSeq" id="WP_055429133.1">
    <property type="nucleotide sequence ID" value="NZ_CP015105.1"/>
</dbReference>
<evidence type="ECO:0000313" key="4">
    <source>
        <dbReference type="EMBL" id="KQH82553.1"/>
    </source>
</evidence>
<dbReference type="STRING" id="277988.SAMN05216170_1904"/>
<evidence type="ECO:0000313" key="6">
    <source>
        <dbReference type="Proteomes" id="UP000051862"/>
    </source>
</evidence>
<reference evidence="4 6" key="1">
    <citation type="submission" date="2015-08" db="EMBL/GenBank/DDBJ databases">
        <title>Thermococcus thioreducens DSM 14981 genome sequencing.</title>
        <authorList>
            <person name="Hong S.-J."/>
            <person name="Kim M.-C."/>
            <person name="Shin J.-H."/>
        </authorList>
    </citation>
    <scope>NUCLEOTIDE SEQUENCE [LARGE SCALE GENOMIC DNA]</scope>
    <source>
        <strain evidence="4 6">DSM 14981</strain>
    </source>
</reference>
<evidence type="ECO:0000313" key="3">
    <source>
        <dbReference type="EMBL" id="ASJ11715.1"/>
    </source>
</evidence>
<reference evidence="7" key="3">
    <citation type="submission" date="2016-10" db="EMBL/GenBank/DDBJ databases">
        <authorList>
            <person name="Varghese N."/>
            <person name="Submissions S."/>
        </authorList>
    </citation>
    <scope>NUCLEOTIDE SEQUENCE [LARGE SCALE GENOMIC DNA]</scope>
    <source>
        <strain evidence="7">OGL-20</strain>
    </source>
</reference>
<feature type="transmembrane region" description="Helical" evidence="1">
    <location>
        <begin position="6"/>
        <end position="29"/>
    </location>
</feature>
<feature type="transmembrane region" description="Helical" evidence="1">
    <location>
        <begin position="36"/>
        <end position="55"/>
    </location>
</feature>
<dbReference type="Pfam" id="PF05763">
    <property type="entry name" value="DUF835"/>
    <property type="match status" value="1"/>
</dbReference>
<gene>
    <name evidence="3" type="ORF">A3L14_01890</name>
    <name evidence="4" type="ORF">AMR53_04550</name>
    <name evidence="5" type="ORF">SAMN05216170_1904</name>
</gene>
<dbReference type="GeneID" id="33333134"/>
<dbReference type="OrthoDB" id="86165at2157"/>
<dbReference type="KEGG" id="ttd:A3L14_01890"/>
<keyword evidence="1" id="KW-1133">Transmembrane helix</keyword>
<reference evidence="5" key="4">
    <citation type="submission" date="2016-10" db="EMBL/GenBank/DDBJ databases">
        <authorList>
            <person name="de Groot N.N."/>
        </authorList>
    </citation>
    <scope>NUCLEOTIDE SEQUENCE [LARGE SCALE GENOMIC DNA]</scope>
    <source>
        <strain evidence="5">OGL-20</strain>
    </source>
</reference>
<evidence type="ECO:0000313" key="7">
    <source>
        <dbReference type="Proteomes" id="UP000182125"/>
    </source>
</evidence>
<feature type="transmembrane region" description="Helical" evidence="1">
    <location>
        <begin position="171"/>
        <end position="191"/>
    </location>
</feature>
<proteinExistence type="predicted"/>
<evidence type="ECO:0000256" key="1">
    <source>
        <dbReference type="SAM" id="Phobius"/>
    </source>
</evidence>
<dbReference type="InterPro" id="IPR008553">
    <property type="entry name" value="DUF835"/>
</dbReference>
<protein>
    <recommendedName>
        <fullName evidence="2">DUF835 domain-containing protein</fullName>
    </recommendedName>
</protein>
<dbReference type="Proteomes" id="UP000182125">
    <property type="component" value="Unassembled WGS sequence"/>
</dbReference>
<accession>A0A0Q2M3B4</accession>
<dbReference type="PATRIC" id="fig|277988.4.peg.951"/>